<evidence type="ECO:0000313" key="6">
    <source>
        <dbReference type="Proteomes" id="UP000070544"/>
    </source>
</evidence>
<evidence type="ECO:0000256" key="2">
    <source>
        <dbReference type="PROSITE-ProRule" id="PRU00192"/>
    </source>
</evidence>
<evidence type="ECO:0000256" key="3">
    <source>
        <dbReference type="SAM" id="MobiDB-lite"/>
    </source>
</evidence>
<organism evidence="5 6">
    <name type="scientific">Gonapodya prolifera (strain JEL478)</name>
    <name type="common">Monoblepharis prolifera</name>
    <dbReference type="NCBI Taxonomy" id="1344416"/>
    <lineage>
        <taxon>Eukaryota</taxon>
        <taxon>Fungi</taxon>
        <taxon>Fungi incertae sedis</taxon>
        <taxon>Chytridiomycota</taxon>
        <taxon>Chytridiomycota incertae sedis</taxon>
        <taxon>Monoblepharidomycetes</taxon>
        <taxon>Monoblepharidales</taxon>
        <taxon>Gonapodyaceae</taxon>
        <taxon>Gonapodya</taxon>
    </lineage>
</organism>
<reference evidence="5 6" key="1">
    <citation type="journal article" date="2015" name="Genome Biol. Evol.">
        <title>Phylogenomic analyses indicate that early fungi evolved digesting cell walls of algal ancestors of land plants.</title>
        <authorList>
            <person name="Chang Y."/>
            <person name="Wang S."/>
            <person name="Sekimoto S."/>
            <person name="Aerts A.L."/>
            <person name="Choi C."/>
            <person name="Clum A."/>
            <person name="LaButti K.M."/>
            <person name="Lindquist E.A."/>
            <person name="Yee Ngan C."/>
            <person name="Ohm R.A."/>
            <person name="Salamov A.A."/>
            <person name="Grigoriev I.V."/>
            <person name="Spatafora J.W."/>
            <person name="Berbee M.L."/>
        </authorList>
    </citation>
    <scope>NUCLEOTIDE SEQUENCE [LARGE SCALE GENOMIC DNA]</scope>
    <source>
        <strain evidence="5 6">JEL478</strain>
    </source>
</reference>
<proteinExistence type="predicted"/>
<dbReference type="SMART" id="SM00326">
    <property type="entry name" value="SH3"/>
    <property type="match status" value="1"/>
</dbReference>
<feature type="compositionally biased region" description="Polar residues" evidence="3">
    <location>
        <begin position="1"/>
        <end position="53"/>
    </location>
</feature>
<sequence>MDRHNSVQSANHSTSSIQSGNDRGNAPASTGYGNERGNSPPSNGYGNDRSNVPLSVGYVNDRNHAPPSVGYGNDRNNAPQSVEYGNDHQGSMDRHGYPSSANYGNARQGNMHPSVNSFSTVPSAVFSSYDSGSTTLDLTTVGFPSPGGEKASSPATTLGSGGSGPVQPAMHLPPSAEDSPRVVDQTVSLPVLRNFSPKQDDEIRLNVGDVVQVWEEYNDSWCKGLNVTTNRMGMFPGGCVAPRVLVSPRPKEPVPVNPYLNSQPERSRTPQRPADGSPQRPVDRFAQMNHIVDPHQQAQQQYRNAPPPAFAPPVPNYNQTPPTSRTMYDDSPPPMETRFRDNASNSYQPATVPYYSIAPITAENSPRIAPQSPPLPQQHSLRGGPIIPPTSTWSIDSTQYRDAALSQPEFPTILVPFKFPSGVKKPFELVFKPSTHETNNWPFTRPDWTVQRSWPYREMFDGKNLSVMYSPTAGIDKLKKQYPDSHLLHFMFVLSNKDLYKIAEKNFPGKNKSHFHQADVNIFLKYFPMPIEVATFTGPTDNPRNVLFQLYVIRLTGEPYEGEVKGRFFKAMFELVSRGEWGSTHLRSDSSSSVVKEAKEQKESAVGKSKAALFTMF</sequence>
<dbReference type="PROSITE" id="PS50002">
    <property type="entry name" value="SH3"/>
    <property type="match status" value="1"/>
</dbReference>
<feature type="region of interest" description="Disordered" evidence="3">
    <location>
        <begin position="368"/>
        <end position="393"/>
    </location>
</feature>
<protein>
    <recommendedName>
        <fullName evidence="4">SH3 domain-containing protein</fullName>
    </recommendedName>
</protein>
<dbReference type="EMBL" id="KQ965742">
    <property type="protein sequence ID" value="KXS18395.1"/>
    <property type="molecule type" value="Genomic_DNA"/>
</dbReference>
<dbReference type="OrthoDB" id="5595608at2759"/>
<gene>
    <name evidence="5" type="ORF">M427DRAFT_132752</name>
</gene>
<keyword evidence="6" id="KW-1185">Reference proteome</keyword>
<accession>A0A139API1</accession>
<dbReference type="Proteomes" id="UP000070544">
    <property type="component" value="Unassembled WGS sequence"/>
</dbReference>
<dbReference type="Pfam" id="PF14604">
    <property type="entry name" value="SH3_9"/>
    <property type="match status" value="1"/>
</dbReference>
<dbReference type="InterPro" id="IPR001452">
    <property type="entry name" value="SH3_domain"/>
</dbReference>
<feature type="compositionally biased region" description="Polar residues" evidence="3">
    <location>
        <begin position="316"/>
        <end position="326"/>
    </location>
</feature>
<evidence type="ECO:0000256" key="1">
    <source>
        <dbReference type="ARBA" id="ARBA00022443"/>
    </source>
</evidence>
<feature type="region of interest" description="Disordered" evidence="3">
    <location>
        <begin position="248"/>
        <end position="281"/>
    </location>
</feature>
<dbReference type="AlphaFoldDB" id="A0A139API1"/>
<feature type="region of interest" description="Disordered" evidence="3">
    <location>
        <begin position="1"/>
        <end position="100"/>
    </location>
</feature>
<evidence type="ECO:0000259" key="4">
    <source>
        <dbReference type="PROSITE" id="PS50002"/>
    </source>
</evidence>
<evidence type="ECO:0000313" key="5">
    <source>
        <dbReference type="EMBL" id="KXS18395.1"/>
    </source>
</evidence>
<keyword evidence="1 2" id="KW-0728">SH3 domain</keyword>
<feature type="region of interest" description="Disordered" evidence="3">
    <location>
        <begin position="144"/>
        <end position="182"/>
    </location>
</feature>
<feature type="compositionally biased region" description="Pro residues" evidence="3">
    <location>
        <begin position="305"/>
        <end position="315"/>
    </location>
</feature>
<dbReference type="Gene3D" id="2.30.30.40">
    <property type="entry name" value="SH3 Domains"/>
    <property type="match status" value="1"/>
</dbReference>
<dbReference type="InterPro" id="IPR036028">
    <property type="entry name" value="SH3-like_dom_sf"/>
</dbReference>
<feature type="domain" description="SH3" evidence="4">
    <location>
        <begin position="184"/>
        <end position="245"/>
    </location>
</feature>
<name>A0A139API1_GONPJ</name>
<dbReference type="SUPFAM" id="SSF50044">
    <property type="entry name" value="SH3-domain"/>
    <property type="match status" value="1"/>
</dbReference>
<feature type="region of interest" description="Disordered" evidence="3">
    <location>
        <begin position="295"/>
        <end position="332"/>
    </location>
</feature>